<keyword evidence="4" id="KW-0808">Transferase</keyword>
<dbReference type="SUPFAM" id="SSF53756">
    <property type="entry name" value="UDP-Glycosyltransferase/glycogen phosphorylase"/>
    <property type="match status" value="1"/>
</dbReference>
<dbReference type="Pfam" id="PF08323">
    <property type="entry name" value="Glyco_transf_5"/>
    <property type="match status" value="1"/>
</dbReference>
<keyword evidence="3" id="KW-0328">Glycosyltransferase</keyword>
<evidence type="ECO:0000256" key="1">
    <source>
        <dbReference type="ARBA" id="ARBA00001478"/>
    </source>
</evidence>
<protein>
    <recommendedName>
        <fullName evidence="2">starch synthase</fullName>
        <ecNumber evidence="2">2.4.1.21</ecNumber>
    </recommendedName>
</protein>
<sequence>MHVLMVAAENGALPGGKVGGMGDVLRDVPEALAQLGHEVSVLTPGYQSFSRLPGAQRRAVVNLTFGDRLEQVELFRLPQRPGAPGVADWALEHPLFAAAGAGRIYSDDPPDRPFATDATRFALFCAAVVQVLAGQRLSRPDVVHLHDWHTALVGLLIASAPSAKALAGTRLVYTIHNLALQGIRPFAGDDSSLEAWFPGLTPDREAICDPRYPDCLNLMRAGINLCHKVHTVSPTYAREIQQPAAGDSGGAGLEQDLQRAAQEGRLEGIINGCTYPDAGGEAVPFADWPARIRPEVLRWMGASATVSTADFLALHRLDGWEAAPPPPPALMATSVGRLTTQKVSLLLQAQQDGRTALAHVLDRLGDDGLLVVLGSGDPALEQAFTQQAATSERLLFLRGYSEALSNLLYASGDLFLMPSSFEPCGISQMLAMRAGQPCLVHAVGGLADTVEDGRTGFSFAGEDPQAQSQAMLQCLDEALALHRKPRSWRALCKRAAAVRFPWDEVARAYEAQLYR</sequence>
<dbReference type="Proteomes" id="UP000321039">
    <property type="component" value="Unassembled WGS sequence"/>
</dbReference>
<evidence type="ECO:0000256" key="3">
    <source>
        <dbReference type="ARBA" id="ARBA00022676"/>
    </source>
</evidence>
<gene>
    <name evidence="6" type="ORF">FV139_03625</name>
</gene>
<dbReference type="EMBL" id="VRZA01000001">
    <property type="protein sequence ID" value="TXS96578.1"/>
    <property type="molecule type" value="Genomic_DNA"/>
</dbReference>
<dbReference type="InterPro" id="IPR013534">
    <property type="entry name" value="Starch_synth_cat_dom"/>
</dbReference>
<comment type="caution">
    <text evidence="6">The sequence shown here is derived from an EMBL/GenBank/DDBJ whole genome shotgun (WGS) entry which is preliminary data.</text>
</comment>
<proteinExistence type="predicted"/>
<dbReference type="PANTHER" id="PTHR45825">
    <property type="entry name" value="GRANULE-BOUND STARCH SYNTHASE 1, CHLOROPLASTIC/AMYLOPLASTIC"/>
    <property type="match status" value="1"/>
</dbReference>
<dbReference type="EC" id="2.4.1.21" evidence="2"/>
<dbReference type="GO" id="GO:0005829">
    <property type="term" value="C:cytosol"/>
    <property type="evidence" value="ECO:0007669"/>
    <property type="project" value="TreeGrafter"/>
</dbReference>
<name>A0A5C9A760_9GAMM</name>
<organism evidence="6 7">
    <name type="scientific">Parahaliea maris</name>
    <dbReference type="NCBI Taxonomy" id="2716870"/>
    <lineage>
        <taxon>Bacteria</taxon>
        <taxon>Pseudomonadati</taxon>
        <taxon>Pseudomonadota</taxon>
        <taxon>Gammaproteobacteria</taxon>
        <taxon>Cellvibrionales</taxon>
        <taxon>Halieaceae</taxon>
        <taxon>Parahaliea</taxon>
    </lineage>
</organism>
<evidence type="ECO:0000259" key="5">
    <source>
        <dbReference type="Pfam" id="PF08323"/>
    </source>
</evidence>
<dbReference type="AlphaFoldDB" id="A0A5C9A760"/>
<dbReference type="GO" id="GO:0005978">
    <property type="term" value="P:glycogen biosynthetic process"/>
    <property type="evidence" value="ECO:0007669"/>
    <property type="project" value="TreeGrafter"/>
</dbReference>
<evidence type="ECO:0000313" key="6">
    <source>
        <dbReference type="EMBL" id="TXS96578.1"/>
    </source>
</evidence>
<comment type="catalytic activity">
    <reaction evidence="1">
        <text>[(1-&gt;4)-alpha-D-glucosyl](n) + ADP-alpha-D-glucose = [(1-&gt;4)-alpha-D-glucosyl](n+1) + ADP + H(+)</text>
        <dbReference type="Rhea" id="RHEA:18189"/>
        <dbReference type="Rhea" id="RHEA-COMP:9584"/>
        <dbReference type="Rhea" id="RHEA-COMP:9587"/>
        <dbReference type="ChEBI" id="CHEBI:15378"/>
        <dbReference type="ChEBI" id="CHEBI:15444"/>
        <dbReference type="ChEBI" id="CHEBI:57498"/>
        <dbReference type="ChEBI" id="CHEBI:456216"/>
        <dbReference type="EC" id="2.4.1.21"/>
    </reaction>
</comment>
<dbReference type="GO" id="GO:0009011">
    <property type="term" value="F:alpha-1,4-glucan glucosyltransferase (ADP-glucose donor) activity"/>
    <property type="evidence" value="ECO:0007669"/>
    <property type="project" value="UniProtKB-EC"/>
</dbReference>
<evidence type="ECO:0000256" key="4">
    <source>
        <dbReference type="ARBA" id="ARBA00022679"/>
    </source>
</evidence>
<keyword evidence="7" id="KW-1185">Reference proteome</keyword>
<dbReference type="PANTHER" id="PTHR45825:SF11">
    <property type="entry name" value="ALPHA AMYLASE DOMAIN-CONTAINING PROTEIN"/>
    <property type="match status" value="1"/>
</dbReference>
<dbReference type="Gene3D" id="3.40.50.2000">
    <property type="entry name" value="Glycogen Phosphorylase B"/>
    <property type="match status" value="2"/>
</dbReference>
<evidence type="ECO:0000256" key="2">
    <source>
        <dbReference type="ARBA" id="ARBA00012588"/>
    </source>
</evidence>
<evidence type="ECO:0000313" key="7">
    <source>
        <dbReference type="Proteomes" id="UP000321039"/>
    </source>
</evidence>
<reference evidence="6 7" key="1">
    <citation type="submission" date="2019-08" db="EMBL/GenBank/DDBJ databases">
        <title>Parahaliea maris sp. nov., isolated from the surface seawater.</title>
        <authorList>
            <person name="Liu Y."/>
        </authorList>
    </citation>
    <scope>NUCLEOTIDE SEQUENCE [LARGE SCALE GENOMIC DNA]</scope>
    <source>
        <strain evidence="6 7">HSLHS9</strain>
    </source>
</reference>
<feature type="domain" description="Starch synthase catalytic" evidence="5">
    <location>
        <begin position="2"/>
        <end position="258"/>
    </location>
</feature>
<accession>A0A5C9A760</accession>
<dbReference type="RefSeq" id="WP_148066850.1">
    <property type="nucleotide sequence ID" value="NZ_VRZA01000001.1"/>
</dbReference>
<dbReference type="CDD" id="cd03791">
    <property type="entry name" value="GT5_Glycogen_synthase_DULL1-like"/>
    <property type="match status" value="1"/>
</dbReference>
<dbReference type="Pfam" id="PF13692">
    <property type="entry name" value="Glyco_trans_1_4"/>
    <property type="match status" value="1"/>
</dbReference>